<evidence type="ECO:0000256" key="2">
    <source>
        <dbReference type="ARBA" id="ARBA00009326"/>
    </source>
</evidence>
<evidence type="ECO:0000313" key="11">
    <source>
        <dbReference type="Proteomes" id="UP000039865"/>
    </source>
</evidence>
<dbReference type="OMA" id="CISNGEA"/>
<proteinExistence type="inferred from homology"/>
<evidence type="ECO:0000256" key="1">
    <source>
        <dbReference type="ARBA" id="ARBA00000707"/>
    </source>
</evidence>
<feature type="site" description="Important for enzyme activity" evidence="7">
    <location>
        <position position="181"/>
    </location>
</feature>
<feature type="active site" description="Proton donor" evidence="7">
    <location>
        <position position="165"/>
    </location>
</feature>
<dbReference type="OrthoDB" id="427186at2759"/>
<organism evidence="10 11">
    <name type="scientific">Stylonychia lemnae</name>
    <name type="common">Ciliate</name>
    <dbReference type="NCBI Taxonomy" id="5949"/>
    <lineage>
        <taxon>Eukaryota</taxon>
        <taxon>Sar</taxon>
        <taxon>Alveolata</taxon>
        <taxon>Ciliophora</taxon>
        <taxon>Intramacronucleata</taxon>
        <taxon>Spirotrichea</taxon>
        <taxon>Stichotrichia</taxon>
        <taxon>Sporadotrichida</taxon>
        <taxon>Oxytrichidae</taxon>
        <taxon>Stylonychinae</taxon>
        <taxon>Stylonychia</taxon>
    </lineage>
</organism>
<evidence type="ECO:0000259" key="9">
    <source>
        <dbReference type="PROSITE" id="PS52048"/>
    </source>
</evidence>
<evidence type="ECO:0000313" key="10">
    <source>
        <dbReference type="EMBL" id="CDW88284.1"/>
    </source>
</evidence>
<dbReference type="InParanoid" id="A0A078B145"/>
<dbReference type="GO" id="GO:0005737">
    <property type="term" value="C:cytoplasm"/>
    <property type="evidence" value="ECO:0007669"/>
    <property type="project" value="TreeGrafter"/>
</dbReference>
<keyword evidence="4 7" id="KW-0833">Ubl conjugation pathway</keyword>
<dbReference type="PANTHER" id="PTHR10589">
    <property type="entry name" value="UBIQUITIN CARBOXYL-TERMINAL HYDROLASE"/>
    <property type="match status" value="1"/>
</dbReference>
<dbReference type="EC" id="3.4.19.12" evidence="8"/>
<sequence>MEQPVEFNWPPLESNPEVFTDYMHKIGLPEDWVVGEVFGLDEDCLSFVPKPVVAVIATFENLKKGEEAKSEHTHAETNYYMKQTHSLDNACGIIACIHSALNNLDKFTLAEGSVLQKFHTAVKDLTPEERATSLEGNSEFQETHKQYAAQGQSNLAATQDDVRHHFIAFVLNSKGQLVELDGVKSGPLVIKDHSEDLLTDAAQILSERVANGDYSESLAVLTLNKKPEE</sequence>
<dbReference type="Gene3D" id="3.40.532.10">
    <property type="entry name" value="Peptidase C12, ubiquitin carboxyl-terminal hydrolase"/>
    <property type="match status" value="1"/>
</dbReference>
<feature type="domain" description="UCH catalytic" evidence="9">
    <location>
        <begin position="8"/>
        <end position="225"/>
    </location>
</feature>
<dbReference type="PROSITE" id="PS52048">
    <property type="entry name" value="UCH_DOMAIN"/>
    <property type="match status" value="1"/>
</dbReference>
<evidence type="ECO:0000256" key="8">
    <source>
        <dbReference type="RuleBase" id="RU361215"/>
    </source>
</evidence>
<dbReference type="PRINTS" id="PR00707">
    <property type="entry name" value="UBCTHYDRLASE"/>
</dbReference>
<gene>
    <name evidence="10" type="primary">Contig11873.g12705</name>
    <name evidence="10" type="ORF">STYLEM_17403</name>
</gene>
<feature type="site" description="Transition state stabilizer" evidence="7">
    <location>
        <position position="83"/>
    </location>
</feature>
<accession>A0A078B145</accession>
<evidence type="ECO:0000256" key="5">
    <source>
        <dbReference type="ARBA" id="ARBA00022801"/>
    </source>
</evidence>
<dbReference type="SUPFAM" id="SSF54001">
    <property type="entry name" value="Cysteine proteinases"/>
    <property type="match status" value="1"/>
</dbReference>
<name>A0A078B145_STYLE</name>
<keyword evidence="6 7" id="KW-0788">Thiol protease</keyword>
<protein>
    <recommendedName>
        <fullName evidence="8">Ubiquitin carboxyl-terminal hydrolase</fullName>
        <ecNumber evidence="8">3.4.19.12</ecNumber>
    </recommendedName>
</protein>
<comment type="similarity">
    <text evidence="2 7 8">Belongs to the peptidase C12 family.</text>
</comment>
<dbReference type="AlphaFoldDB" id="A0A078B145"/>
<dbReference type="Pfam" id="PF01088">
    <property type="entry name" value="Peptidase_C12"/>
    <property type="match status" value="1"/>
</dbReference>
<dbReference type="InterPro" id="IPR001578">
    <property type="entry name" value="Peptidase_C12_UCH"/>
</dbReference>
<dbReference type="EMBL" id="CCKQ01016413">
    <property type="protein sequence ID" value="CDW88284.1"/>
    <property type="molecule type" value="Genomic_DNA"/>
</dbReference>
<dbReference type="FunFam" id="3.40.532.10:FF:000006">
    <property type="entry name" value="Ubiquitin carboxyl-terminal hydrolase"/>
    <property type="match status" value="1"/>
</dbReference>
<dbReference type="GO" id="GO:0004843">
    <property type="term" value="F:cysteine-type deubiquitinase activity"/>
    <property type="evidence" value="ECO:0007669"/>
    <property type="project" value="UniProtKB-UniRule"/>
</dbReference>
<keyword evidence="11" id="KW-1185">Reference proteome</keyword>
<reference evidence="10 11" key="1">
    <citation type="submission" date="2014-06" db="EMBL/GenBank/DDBJ databases">
        <authorList>
            <person name="Swart Estienne"/>
        </authorList>
    </citation>
    <scope>NUCLEOTIDE SEQUENCE [LARGE SCALE GENOMIC DNA]</scope>
    <source>
        <strain evidence="10 11">130c</strain>
    </source>
</reference>
<dbReference type="GO" id="GO:0006511">
    <property type="term" value="P:ubiquitin-dependent protein catabolic process"/>
    <property type="evidence" value="ECO:0007669"/>
    <property type="project" value="UniProtKB-UniRule"/>
</dbReference>
<dbReference type="Proteomes" id="UP000039865">
    <property type="component" value="Unassembled WGS sequence"/>
</dbReference>
<dbReference type="PANTHER" id="PTHR10589:SF17">
    <property type="entry name" value="UBIQUITIN CARBOXYL-TERMINAL HYDROLASE"/>
    <property type="match status" value="1"/>
</dbReference>
<evidence type="ECO:0000256" key="4">
    <source>
        <dbReference type="ARBA" id="ARBA00022786"/>
    </source>
</evidence>
<keyword evidence="3 7" id="KW-0645">Protease</keyword>
<dbReference type="InterPro" id="IPR038765">
    <property type="entry name" value="Papain-like_cys_pep_sf"/>
</dbReference>
<feature type="active site" description="Nucleophile" evidence="7">
    <location>
        <position position="91"/>
    </location>
</feature>
<keyword evidence="5 7" id="KW-0378">Hydrolase</keyword>
<dbReference type="InterPro" id="IPR036959">
    <property type="entry name" value="Peptidase_C12_UCH_sf"/>
</dbReference>
<dbReference type="GO" id="GO:0016579">
    <property type="term" value="P:protein deubiquitination"/>
    <property type="evidence" value="ECO:0007669"/>
    <property type="project" value="TreeGrafter"/>
</dbReference>
<evidence type="ECO:0000256" key="6">
    <source>
        <dbReference type="ARBA" id="ARBA00022807"/>
    </source>
</evidence>
<evidence type="ECO:0000256" key="3">
    <source>
        <dbReference type="ARBA" id="ARBA00022670"/>
    </source>
</evidence>
<comment type="catalytic activity">
    <reaction evidence="1 7 8">
        <text>Thiol-dependent hydrolysis of ester, thioester, amide, peptide and isopeptide bonds formed by the C-terminal Gly of ubiquitin (a 76-residue protein attached to proteins as an intracellular targeting signal).</text>
        <dbReference type="EC" id="3.4.19.12"/>
    </reaction>
</comment>
<evidence type="ECO:0000256" key="7">
    <source>
        <dbReference type="PROSITE-ProRule" id="PRU01393"/>
    </source>
</evidence>